<protein>
    <submittedName>
        <fullName evidence="1">Uncharacterized protein</fullName>
    </submittedName>
</protein>
<organism evidence="1 2">
    <name type="scientific">Homarus americanus</name>
    <name type="common">American lobster</name>
    <dbReference type="NCBI Taxonomy" id="6706"/>
    <lineage>
        <taxon>Eukaryota</taxon>
        <taxon>Metazoa</taxon>
        <taxon>Ecdysozoa</taxon>
        <taxon>Arthropoda</taxon>
        <taxon>Crustacea</taxon>
        <taxon>Multicrustacea</taxon>
        <taxon>Malacostraca</taxon>
        <taxon>Eumalacostraca</taxon>
        <taxon>Eucarida</taxon>
        <taxon>Decapoda</taxon>
        <taxon>Pleocyemata</taxon>
        <taxon>Astacidea</taxon>
        <taxon>Nephropoidea</taxon>
        <taxon>Nephropidae</taxon>
        <taxon>Homarus</taxon>
    </lineage>
</organism>
<dbReference type="Proteomes" id="UP000747542">
    <property type="component" value="Unassembled WGS sequence"/>
</dbReference>
<feature type="non-terminal residue" evidence="1">
    <location>
        <position position="26"/>
    </location>
</feature>
<name>A0A8J5K304_HOMAM</name>
<sequence>MSSVREDVKKKERRKRINKLERAFPY</sequence>
<keyword evidence="2" id="KW-1185">Reference proteome</keyword>
<reference evidence="1" key="1">
    <citation type="journal article" date="2021" name="Sci. Adv.">
        <title>The American lobster genome reveals insights on longevity, neural, and immune adaptations.</title>
        <authorList>
            <person name="Polinski J.M."/>
            <person name="Zimin A.V."/>
            <person name="Clark K.F."/>
            <person name="Kohn A.B."/>
            <person name="Sadowski N."/>
            <person name="Timp W."/>
            <person name="Ptitsyn A."/>
            <person name="Khanna P."/>
            <person name="Romanova D.Y."/>
            <person name="Williams P."/>
            <person name="Greenwood S.J."/>
            <person name="Moroz L.L."/>
            <person name="Walt D.R."/>
            <person name="Bodnar A.G."/>
        </authorList>
    </citation>
    <scope>NUCLEOTIDE SEQUENCE</scope>
    <source>
        <strain evidence="1">GMGI-L3</strain>
    </source>
</reference>
<dbReference type="EMBL" id="JAHLQT010019995">
    <property type="protein sequence ID" value="KAG7168582.1"/>
    <property type="molecule type" value="Genomic_DNA"/>
</dbReference>
<gene>
    <name evidence="1" type="ORF">Hamer_G026846</name>
</gene>
<evidence type="ECO:0000313" key="2">
    <source>
        <dbReference type="Proteomes" id="UP000747542"/>
    </source>
</evidence>
<proteinExistence type="predicted"/>
<evidence type="ECO:0000313" key="1">
    <source>
        <dbReference type="EMBL" id="KAG7168582.1"/>
    </source>
</evidence>
<accession>A0A8J5K304</accession>
<comment type="caution">
    <text evidence="1">The sequence shown here is derived from an EMBL/GenBank/DDBJ whole genome shotgun (WGS) entry which is preliminary data.</text>
</comment>
<dbReference type="AlphaFoldDB" id="A0A8J5K304"/>